<accession>A0A4R2MAZ3</accession>
<comment type="similarity">
    <text evidence="8">Belongs to the binding-protein-dependent transport system permease family.</text>
</comment>
<feature type="transmembrane region" description="Helical" evidence="8">
    <location>
        <begin position="253"/>
        <end position="272"/>
    </location>
</feature>
<protein>
    <submittedName>
        <fullName evidence="10">Iron(III) transport system permease protein</fullName>
    </submittedName>
</protein>
<evidence type="ECO:0000256" key="8">
    <source>
        <dbReference type="RuleBase" id="RU363032"/>
    </source>
</evidence>
<dbReference type="SUPFAM" id="SSF161098">
    <property type="entry name" value="MetI-like"/>
    <property type="match status" value="2"/>
</dbReference>
<feature type="transmembrane region" description="Helical" evidence="8">
    <location>
        <begin position="70"/>
        <end position="92"/>
    </location>
</feature>
<dbReference type="Gene3D" id="1.10.3720.10">
    <property type="entry name" value="MetI-like"/>
    <property type="match status" value="2"/>
</dbReference>
<dbReference type="Pfam" id="PF00528">
    <property type="entry name" value="BPD_transp_1"/>
    <property type="match status" value="2"/>
</dbReference>
<feature type="transmembrane region" description="Helical" evidence="8">
    <location>
        <begin position="300"/>
        <end position="324"/>
    </location>
</feature>
<reference evidence="10 11" key="1">
    <citation type="submission" date="2019-03" db="EMBL/GenBank/DDBJ databases">
        <title>Genomic Encyclopedia of Type Strains, Phase IV (KMG-IV): sequencing the most valuable type-strain genomes for metagenomic binning, comparative biology and taxonomic classification.</title>
        <authorList>
            <person name="Goeker M."/>
        </authorList>
    </citation>
    <scope>NUCLEOTIDE SEQUENCE [LARGE SCALE GENOMIC DNA]</scope>
    <source>
        <strain evidence="10 11">DSM 1709</strain>
    </source>
</reference>
<dbReference type="PROSITE" id="PS50928">
    <property type="entry name" value="ABC_TM1"/>
    <property type="match status" value="2"/>
</dbReference>
<keyword evidence="6 8" id="KW-1133">Transmembrane helix</keyword>
<comment type="caution">
    <text evidence="10">The sequence shown here is derived from an EMBL/GenBank/DDBJ whole genome shotgun (WGS) entry which is preliminary data.</text>
</comment>
<feature type="transmembrane region" description="Helical" evidence="8">
    <location>
        <begin position="344"/>
        <end position="365"/>
    </location>
</feature>
<keyword evidence="4" id="KW-0997">Cell inner membrane</keyword>
<dbReference type="EMBL" id="SLXD01000009">
    <property type="protein sequence ID" value="TCP01524.1"/>
    <property type="molecule type" value="Genomic_DNA"/>
</dbReference>
<evidence type="ECO:0000313" key="10">
    <source>
        <dbReference type="EMBL" id="TCP01524.1"/>
    </source>
</evidence>
<evidence type="ECO:0000313" key="11">
    <source>
        <dbReference type="Proteomes" id="UP000295106"/>
    </source>
</evidence>
<dbReference type="AlphaFoldDB" id="A0A4R2MAZ3"/>
<sequence>MATAERGLNPPAFAPAAHRARSLPWRGALAALPNALLTLLPLGAVLVLALTPQADTWAHLWQHVLPRVLANTALLMALVAVGVLAVGVPLAWLTAMCEFPGRRVFAWALVLPLAFPAYVLAFVQMGLFEYAGPVQTALRELFGSSRWFPEIRGSFWGLTLVLVLAFYPYVYLLARGAFLTQGRRALEAAQTLGCSPAGALWRVALPMARPWIGAGLALVLMETLADFGAVAVFNVDTFTTALYKAWFDLHDLGAAAQLASLLVLVVLVLVAAEQRSRQAQRFDAAAGGDARRALGPRARWLATAFCAAVLGAAFVVPMLQIVVWSLQVWREDLDARYWGFAWNTLRLAGTTAAAVTVLALLLSWIRRRHADAATAWLVRLAVVGYAFPGVVLAVGVFVPIAWFDAQLLALLKPFGVEPLALLKGSLATMLLALAARFLAVGFHATDSAMQRVSRHQEEACASLGLTPWQTLRRLHLPLLRGGLLAAFLMVLVDVMKEMPITLMTRSFGWDTLAVRVFQLTSESMWQQAALPALAIVLVGLLPVALLVMQTERRPSSRTLS</sequence>
<keyword evidence="3" id="KW-1003">Cell membrane</keyword>
<dbReference type="GeneID" id="99685951"/>
<evidence type="ECO:0000256" key="3">
    <source>
        <dbReference type="ARBA" id="ARBA00022475"/>
    </source>
</evidence>
<dbReference type="InterPro" id="IPR000515">
    <property type="entry name" value="MetI-like"/>
</dbReference>
<feature type="transmembrane region" description="Helical" evidence="8">
    <location>
        <begin position="528"/>
        <end position="548"/>
    </location>
</feature>
<evidence type="ECO:0000256" key="6">
    <source>
        <dbReference type="ARBA" id="ARBA00022989"/>
    </source>
</evidence>
<feature type="transmembrane region" description="Helical" evidence="8">
    <location>
        <begin position="211"/>
        <end position="233"/>
    </location>
</feature>
<dbReference type="Proteomes" id="UP000295106">
    <property type="component" value="Unassembled WGS sequence"/>
</dbReference>
<evidence type="ECO:0000256" key="1">
    <source>
        <dbReference type="ARBA" id="ARBA00004429"/>
    </source>
</evidence>
<dbReference type="RefSeq" id="WP_200222444.1">
    <property type="nucleotide sequence ID" value="NZ_CP181386.1"/>
</dbReference>
<feature type="transmembrane region" description="Helical" evidence="8">
    <location>
        <begin position="422"/>
        <end position="444"/>
    </location>
</feature>
<evidence type="ECO:0000256" key="7">
    <source>
        <dbReference type="ARBA" id="ARBA00023136"/>
    </source>
</evidence>
<proteinExistence type="inferred from homology"/>
<evidence type="ECO:0000259" key="9">
    <source>
        <dbReference type="PROSITE" id="PS50928"/>
    </source>
</evidence>
<feature type="domain" description="ABC transmembrane type-1" evidence="9">
    <location>
        <begin position="341"/>
        <end position="546"/>
    </location>
</feature>
<dbReference type="PANTHER" id="PTHR43357">
    <property type="entry name" value="INNER MEMBRANE ABC TRANSPORTER PERMEASE PROTEIN YDCV"/>
    <property type="match status" value="1"/>
</dbReference>
<keyword evidence="5 8" id="KW-0812">Transmembrane</keyword>
<dbReference type="CDD" id="cd06261">
    <property type="entry name" value="TM_PBP2"/>
    <property type="match status" value="2"/>
</dbReference>
<dbReference type="PANTHER" id="PTHR43357:SF3">
    <property type="entry name" value="FE(3+)-TRANSPORT SYSTEM PERMEASE PROTEIN FBPB 2"/>
    <property type="match status" value="1"/>
</dbReference>
<feature type="transmembrane region" description="Helical" evidence="8">
    <location>
        <begin position="155"/>
        <end position="174"/>
    </location>
</feature>
<dbReference type="FunFam" id="1.10.3720.10:FF:000088">
    <property type="entry name" value="Iron(III) ABC transporter, permease protein"/>
    <property type="match status" value="1"/>
</dbReference>
<gene>
    <name evidence="10" type="ORF">EV684_109163</name>
</gene>
<keyword evidence="2 8" id="KW-0813">Transport</keyword>
<feature type="domain" description="ABC transmembrane type-1" evidence="9">
    <location>
        <begin position="69"/>
        <end position="273"/>
    </location>
</feature>
<feature type="transmembrane region" description="Helical" evidence="8">
    <location>
        <begin position="104"/>
        <end position="123"/>
    </location>
</feature>
<dbReference type="GO" id="GO:0055085">
    <property type="term" value="P:transmembrane transport"/>
    <property type="evidence" value="ECO:0007669"/>
    <property type="project" value="InterPro"/>
</dbReference>
<evidence type="ECO:0000256" key="4">
    <source>
        <dbReference type="ARBA" id="ARBA00022519"/>
    </source>
</evidence>
<feature type="transmembrane region" description="Helical" evidence="8">
    <location>
        <begin position="478"/>
        <end position="495"/>
    </location>
</feature>
<dbReference type="InterPro" id="IPR035906">
    <property type="entry name" value="MetI-like_sf"/>
</dbReference>
<feature type="transmembrane region" description="Helical" evidence="8">
    <location>
        <begin position="377"/>
        <end position="402"/>
    </location>
</feature>
<comment type="subcellular location">
    <subcellularLocation>
        <location evidence="1">Cell inner membrane</location>
        <topology evidence="1">Multi-pass membrane protein</topology>
    </subcellularLocation>
    <subcellularLocation>
        <location evidence="8">Cell membrane</location>
        <topology evidence="8">Multi-pass membrane protein</topology>
    </subcellularLocation>
</comment>
<evidence type="ECO:0000256" key="2">
    <source>
        <dbReference type="ARBA" id="ARBA00022448"/>
    </source>
</evidence>
<dbReference type="GO" id="GO:0005886">
    <property type="term" value="C:plasma membrane"/>
    <property type="evidence" value="ECO:0007669"/>
    <property type="project" value="UniProtKB-SubCell"/>
</dbReference>
<feature type="transmembrane region" description="Helical" evidence="8">
    <location>
        <begin position="28"/>
        <end position="50"/>
    </location>
</feature>
<name>A0A4R2MAZ3_RUBGE</name>
<evidence type="ECO:0000256" key="5">
    <source>
        <dbReference type="ARBA" id="ARBA00022692"/>
    </source>
</evidence>
<keyword evidence="7 8" id="KW-0472">Membrane</keyword>
<organism evidence="10 11">
    <name type="scientific">Rubrivivax gelatinosus</name>
    <name type="common">Rhodocyclus gelatinosus</name>
    <name type="synonym">Rhodopseudomonas gelatinosa</name>
    <dbReference type="NCBI Taxonomy" id="28068"/>
    <lineage>
        <taxon>Bacteria</taxon>
        <taxon>Pseudomonadati</taxon>
        <taxon>Pseudomonadota</taxon>
        <taxon>Betaproteobacteria</taxon>
        <taxon>Burkholderiales</taxon>
        <taxon>Sphaerotilaceae</taxon>
        <taxon>Rubrivivax</taxon>
    </lineage>
</organism>